<evidence type="ECO:0000313" key="3">
    <source>
        <dbReference type="Proteomes" id="UP000252187"/>
    </source>
</evidence>
<keyword evidence="1" id="KW-1133">Transmembrane helix</keyword>
<comment type="caution">
    <text evidence="2">The sequence shown here is derived from an EMBL/GenBank/DDBJ whole genome shotgun (WGS) entry which is preliminary data.</text>
</comment>
<evidence type="ECO:0000313" key="2">
    <source>
        <dbReference type="EMBL" id="RBA32323.1"/>
    </source>
</evidence>
<keyword evidence="1" id="KW-0812">Transmembrane</keyword>
<keyword evidence="1" id="KW-0472">Membrane</keyword>
<name>A0A365P7I8_9ACTN</name>
<protein>
    <submittedName>
        <fullName evidence="2">Uncharacterized protein</fullName>
    </submittedName>
</protein>
<reference evidence="2 3" key="1">
    <citation type="submission" date="2018-06" db="EMBL/GenBank/DDBJ databases">
        <title>Whole genome sequencing of four bacterial strains from South Shetland trench revealing bio-synthetic gene clusters.</title>
        <authorList>
            <person name="Abdel-Mageed W.M."/>
            <person name="Lehri B."/>
            <person name="Jarmusch S.A."/>
            <person name="Miranda K."/>
            <person name="Goodfellow M."/>
            <person name="Jaspars M."/>
            <person name="Karlyshev A.V."/>
        </authorList>
    </citation>
    <scope>NUCLEOTIDE SEQUENCE [LARGE SCALE GENOMIC DNA]</scope>
    <source>
        <strain evidence="2 3">SST1</strain>
    </source>
</reference>
<organism evidence="2 3">
    <name type="scientific">Dietzia maris</name>
    <dbReference type="NCBI Taxonomy" id="37915"/>
    <lineage>
        <taxon>Bacteria</taxon>
        <taxon>Bacillati</taxon>
        <taxon>Actinomycetota</taxon>
        <taxon>Actinomycetes</taxon>
        <taxon>Mycobacteriales</taxon>
        <taxon>Dietziaceae</taxon>
        <taxon>Dietzia</taxon>
    </lineage>
</organism>
<feature type="transmembrane region" description="Helical" evidence="1">
    <location>
        <begin position="39"/>
        <end position="60"/>
    </location>
</feature>
<evidence type="ECO:0000256" key="1">
    <source>
        <dbReference type="SAM" id="Phobius"/>
    </source>
</evidence>
<dbReference type="Proteomes" id="UP000252187">
    <property type="component" value="Unassembled WGS sequence"/>
</dbReference>
<dbReference type="EMBL" id="QNTT01000050">
    <property type="protein sequence ID" value="RBA32323.1"/>
    <property type="molecule type" value="Genomic_DNA"/>
</dbReference>
<proteinExistence type="predicted"/>
<gene>
    <name evidence="2" type="ORF">DQ226_14570</name>
</gene>
<sequence>MDDDKSDDDRKIRWVWLRPLTWADFKHNIRLMVDNDPSVLVEIYGGLAVIGGVIIWGEFFA</sequence>
<accession>A0A365P7I8</accession>
<dbReference type="AlphaFoldDB" id="A0A365P7I8"/>